<dbReference type="InterPro" id="IPR013078">
    <property type="entry name" value="His_Pase_superF_clade-1"/>
</dbReference>
<evidence type="ECO:0000256" key="1">
    <source>
        <dbReference type="ARBA" id="ARBA00022801"/>
    </source>
</evidence>
<dbReference type="PANTHER" id="PTHR20935">
    <property type="entry name" value="PHOSPHOGLYCERATE MUTASE-RELATED"/>
    <property type="match status" value="1"/>
</dbReference>
<dbReference type="Pfam" id="PF00300">
    <property type="entry name" value="His_Phos_1"/>
    <property type="match status" value="1"/>
</dbReference>
<keyword evidence="3" id="KW-1185">Reference proteome</keyword>
<dbReference type="InterPro" id="IPR029033">
    <property type="entry name" value="His_PPase_superfam"/>
</dbReference>
<proteinExistence type="predicted"/>
<dbReference type="Proteomes" id="UP000287171">
    <property type="component" value="Unassembled WGS sequence"/>
</dbReference>
<evidence type="ECO:0000313" key="2">
    <source>
        <dbReference type="EMBL" id="GCE28953.1"/>
    </source>
</evidence>
<dbReference type="Gene3D" id="3.40.50.1240">
    <property type="entry name" value="Phosphoglycerate mutase-like"/>
    <property type="match status" value="1"/>
</dbReference>
<name>A0A402BC43_9CHLR</name>
<dbReference type="AlphaFoldDB" id="A0A402BC43"/>
<dbReference type="OrthoDB" id="9782128at2"/>
<dbReference type="SMART" id="SM00855">
    <property type="entry name" value="PGAM"/>
    <property type="match status" value="1"/>
</dbReference>
<evidence type="ECO:0000313" key="3">
    <source>
        <dbReference type="Proteomes" id="UP000287171"/>
    </source>
</evidence>
<dbReference type="PANTHER" id="PTHR20935:SF0">
    <property type="entry name" value="SERINE_THREONINE-PROTEIN PHOSPHATASE PGAM5, MITOCHONDRIAL"/>
    <property type="match status" value="1"/>
</dbReference>
<sequence>MQVYLVRHGEMGKRSGDDYLTLYGEEQARATGRYLADLPVTALLSSPLVRALGTAHLIAQEMGNRHIEVWPELREGVFREMTSYGKQALLADYPLALLPEDMGEQSCYYPADTQESLRQRARQVVRRLEEGFGESDTVVVVCHGGIISYIFHALLQMPAQSFSFFKVEFASISQVSLIPPQRRKGFPPLYPERAVDVVSVNDTMHLAELERDAYPTQER</sequence>
<dbReference type="EMBL" id="BIFT01000001">
    <property type="protein sequence ID" value="GCE28953.1"/>
    <property type="molecule type" value="Genomic_DNA"/>
</dbReference>
<gene>
    <name evidence="2" type="ORF">KDA_44370</name>
</gene>
<dbReference type="SUPFAM" id="SSF53254">
    <property type="entry name" value="Phosphoglycerate mutase-like"/>
    <property type="match status" value="1"/>
</dbReference>
<accession>A0A402BC43</accession>
<organism evidence="2 3">
    <name type="scientific">Dictyobacter alpinus</name>
    <dbReference type="NCBI Taxonomy" id="2014873"/>
    <lineage>
        <taxon>Bacteria</taxon>
        <taxon>Bacillati</taxon>
        <taxon>Chloroflexota</taxon>
        <taxon>Ktedonobacteria</taxon>
        <taxon>Ktedonobacterales</taxon>
        <taxon>Dictyobacteraceae</taxon>
        <taxon>Dictyobacter</taxon>
    </lineage>
</organism>
<keyword evidence="1" id="KW-0378">Hydrolase</keyword>
<comment type="caution">
    <text evidence="2">The sequence shown here is derived from an EMBL/GenBank/DDBJ whole genome shotgun (WGS) entry which is preliminary data.</text>
</comment>
<dbReference type="CDD" id="cd07067">
    <property type="entry name" value="HP_PGM_like"/>
    <property type="match status" value="1"/>
</dbReference>
<evidence type="ECO:0008006" key="4">
    <source>
        <dbReference type="Google" id="ProtNLM"/>
    </source>
</evidence>
<reference evidence="3" key="1">
    <citation type="submission" date="2018-12" db="EMBL/GenBank/DDBJ databases">
        <title>Tengunoibacter tsumagoiensis gen. nov., sp. nov., Dictyobacter kobayashii sp. nov., D. alpinus sp. nov., and D. joshuensis sp. nov. and description of Dictyobacteraceae fam. nov. within the order Ktedonobacterales isolated from Tengu-no-mugimeshi.</title>
        <authorList>
            <person name="Wang C.M."/>
            <person name="Zheng Y."/>
            <person name="Sakai Y."/>
            <person name="Toyoda A."/>
            <person name="Minakuchi Y."/>
            <person name="Abe K."/>
            <person name="Yokota A."/>
            <person name="Yabe S."/>
        </authorList>
    </citation>
    <scope>NUCLEOTIDE SEQUENCE [LARGE SCALE GENOMIC DNA]</scope>
    <source>
        <strain evidence="3">Uno16</strain>
    </source>
</reference>
<protein>
    <recommendedName>
        <fullName evidence="4">Phosphoglycerate mutase</fullName>
    </recommendedName>
</protein>
<dbReference type="RefSeq" id="WP_126629119.1">
    <property type="nucleotide sequence ID" value="NZ_BIFT01000001.1"/>
</dbReference>
<dbReference type="GO" id="GO:0016787">
    <property type="term" value="F:hydrolase activity"/>
    <property type="evidence" value="ECO:0007669"/>
    <property type="project" value="UniProtKB-KW"/>
</dbReference>
<dbReference type="InterPro" id="IPR051021">
    <property type="entry name" value="Mito_Ser/Thr_phosphatase"/>
</dbReference>